<dbReference type="InterPro" id="IPR037053">
    <property type="entry name" value="Phage_tail_collar_dom_sf"/>
</dbReference>
<evidence type="ECO:0000313" key="2">
    <source>
        <dbReference type="EMBL" id="TJY42785.1"/>
    </source>
</evidence>
<dbReference type="EMBL" id="SUPK01000003">
    <property type="protein sequence ID" value="TJY42785.1"/>
    <property type="molecule type" value="Genomic_DNA"/>
</dbReference>
<proteinExistence type="predicted"/>
<protein>
    <submittedName>
        <fullName evidence="2">Phage tail protein</fullName>
    </submittedName>
</protein>
<keyword evidence="3" id="KW-1185">Reference proteome</keyword>
<name>A0A4U0FD91_9BACL</name>
<dbReference type="Gene3D" id="3.90.1340.10">
    <property type="entry name" value="Phage tail collar domain"/>
    <property type="match status" value="1"/>
</dbReference>
<dbReference type="OrthoDB" id="9810174at2"/>
<evidence type="ECO:0000313" key="3">
    <source>
        <dbReference type="Proteomes" id="UP000309673"/>
    </source>
</evidence>
<organism evidence="2 3">
    <name type="scientific">Cohnella pontilimi</name>
    <dbReference type="NCBI Taxonomy" id="2564100"/>
    <lineage>
        <taxon>Bacteria</taxon>
        <taxon>Bacillati</taxon>
        <taxon>Bacillota</taxon>
        <taxon>Bacilli</taxon>
        <taxon>Bacillales</taxon>
        <taxon>Paenibacillaceae</taxon>
        <taxon>Cohnella</taxon>
    </lineage>
</organism>
<dbReference type="AlphaFoldDB" id="A0A4U0FD91"/>
<comment type="caution">
    <text evidence="2">The sequence shown here is derived from an EMBL/GenBank/DDBJ whole genome shotgun (WGS) entry which is preliminary data.</text>
</comment>
<dbReference type="Pfam" id="PF07484">
    <property type="entry name" value="Collar"/>
    <property type="match status" value="1"/>
</dbReference>
<dbReference type="Proteomes" id="UP000309673">
    <property type="component" value="Unassembled WGS sequence"/>
</dbReference>
<gene>
    <name evidence="2" type="ORF">E5161_08055</name>
</gene>
<sequence length="166" mass="17434">MAEPFIGEIRTFAFNVIPRGWMPCDGRLLPINQNQALFSILGTTYGGNGTNNFALPNLQGRAAVHVSPVMPLGQASGEEVHVLQANEIPPHTHQVLAGSDVDEVGGSSPAGRSWGTSFVNNYAAAGGAAMKQDALAAVGGQPHGNKQPYLVLQFCIAISGIYPPRN</sequence>
<dbReference type="InterPro" id="IPR011083">
    <property type="entry name" value="Phage_tail_collar_dom"/>
</dbReference>
<feature type="domain" description="Phage tail collar" evidence="1">
    <location>
        <begin position="7"/>
        <end position="62"/>
    </location>
</feature>
<accession>A0A4U0FD91</accession>
<reference evidence="2 3" key="1">
    <citation type="submission" date="2019-04" db="EMBL/GenBank/DDBJ databases">
        <title>Cohnella sp. nov., isolated from soil.</title>
        <authorList>
            <person name="Kim W."/>
        </authorList>
    </citation>
    <scope>NUCLEOTIDE SEQUENCE [LARGE SCALE GENOMIC DNA]</scope>
    <source>
        <strain evidence="2 3">CAU 1483</strain>
    </source>
</reference>
<dbReference type="SUPFAM" id="SSF88874">
    <property type="entry name" value="Receptor-binding domain of short tail fibre protein gp12"/>
    <property type="match status" value="1"/>
</dbReference>
<dbReference type="RefSeq" id="WP_136777204.1">
    <property type="nucleotide sequence ID" value="NZ_SUPK01000003.1"/>
</dbReference>
<evidence type="ECO:0000259" key="1">
    <source>
        <dbReference type="Pfam" id="PF07484"/>
    </source>
</evidence>